<feature type="compositionally biased region" description="Low complexity" evidence="1">
    <location>
        <begin position="319"/>
        <end position="346"/>
    </location>
</feature>
<feature type="transmembrane region" description="Helical" evidence="2">
    <location>
        <begin position="233"/>
        <end position="258"/>
    </location>
</feature>
<evidence type="ECO:0000313" key="4">
    <source>
        <dbReference type="Proteomes" id="UP000241890"/>
    </source>
</evidence>
<protein>
    <submittedName>
        <fullName evidence="3">Uncharacterized protein</fullName>
    </submittedName>
</protein>
<evidence type="ECO:0000256" key="1">
    <source>
        <dbReference type="SAM" id="MobiDB-lite"/>
    </source>
</evidence>
<dbReference type="AlphaFoldDB" id="A0A2R5GDZ1"/>
<feature type="compositionally biased region" description="Basic and acidic residues" evidence="1">
    <location>
        <begin position="55"/>
        <end position="71"/>
    </location>
</feature>
<accession>A0A2R5GDZ1</accession>
<feature type="compositionally biased region" description="Polar residues" evidence="1">
    <location>
        <begin position="29"/>
        <end position="44"/>
    </location>
</feature>
<dbReference type="InParanoid" id="A0A2R5GDZ1"/>
<organism evidence="3 4">
    <name type="scientific">Hondaea fermentalgiana</name>
    <dbReference type="NCBI Taxonomy" id="2315210"/>
    <lineage>
        <taxon>Eukaryota</taxon>
        <taxon>Sar</taxon>
        <taxon>Stramenopiles</taxon>
        <taxon>Bigyra</taxon>
        <taxon>Labyrinthulomycetes</taxon>
        <taxon>Thraustochytrida</taxon>
        <taxon>Thraustochytriidae</taxon>
        <taxon>Hondaea</taxon>
    </lineage>
</organism>
<comment type="caution">
    <text evidence="3">The sequence shown here is derived from an EMBL/GenBank/DDBJ whole genome shotgun (WGS) entry which is preliminary data.</text>
</comment>
<evidence type="ECO:0000256" key="2">
    <source>
        <dbReference type="SAM" id="Phobius"/>
    </source>
</evidence>
<keyword evidence="2" id="KW-0812">Transmembrane</keyword>
<feature type="transmembrane region" description="Helical" evidence="2">
    <location>
        <begin position="94"/>
        <end position="115"/>
    </location>
</feature>
<feature type="region of interest" description="Disordered" evidence="1">
    <location>
        <begin position="1"/>
        <end position="76"/>
    </location>
</feature>
<sequence>MEGGAAKGDAEAADRGGKGGLKTSKRDSLSQSKAPLSSMASLTNMVKRAAAAKANGDKDIPDLEDPSKNGEQEDEELAETLEDLKFLYSNERMFVKGLVCWTLLVFVWSGMIVSWEDESAENGMQNDTSAILHVYQQVGYVLSVLLLLPSLFEMGFTWMILIGEAEEPTQTLIKKIADYNLIQYAARGLVLAFFAVALSLPLLFILIVFGLPRQLCRRQDDDEDDEAAKWWSAFYRLFGLLPDALLTWSLFPLSYFILMDDSGSSAMSVITDLVAVQIFATLDDLIVQMLLRPQEGLQSLFKLYAGDTKPRRRRRPGARRASSSGSSHPATATSSSSSFSSAAKRT</sequence>
<feature type="transmembrane region" description="Helical" evidence="2">
    <location>
        <begin position="140"/>
        <end position="163"/>
    </location>
</feature>
<keyword evidence="4" id="KW-1185">Reference proteome</keyword>
<name>A0A2R5GDZ1_9STRA</name>
<keyword evidence="2" id="KW-0472">Membrane</keyword>
<gene>
    <name evidence="3" type="ORF">FCC1311_030952</name>
</gene>
<feature type="compositionally biased region" description="Basic and acidic residues" evidence="1">
    <location>
        <begin position="8"/>
        <end position="17"/>
    </location>
</feature>
<feature type="region of interest" description="Disordered" evidence="1">
    <location>
        <begin position="307"/>
        <end position="346"/>
    </location>
</feature>
<proteinExistence type="predicted"/>
<dbReference type="Proteomes" id="UP000241890">
    <property type="component" value="Unassembled WGS sequence"/>
</dbReference>
<reference evidence="3 4" key="1">
    <citation type="submission" date="2017-12" db="EMBL/GenBank/DDBJ databases">
        <title>Sequencing, de novo assembly and annotation of complete genome of a new Thraustochytrid species, strain FCC1311.</title>
        <authorList>
            <person name="Sedici K."/>
            <person name="Godart F."/>
            <person name="Aiese Cigliano R."/>
            <person name="Sanseverino W."/>
            <person name="Barakat M."/>
            <person name="Ortet P."/>
            <person name="Marechal E."/>
            <person name="Cagnac O."/>
            <person name="Amato A."/>
        </authorList>
    </citation>
    <scope>NUCLEOTIDE SEQUENCE [LARGE SCALE GENOMIC DNA]</scope>
</reference>
<keyword evidence="2" id="KW-1133">Transmembrane helix</keyword>
<evidence type="ECO:0000313" key="3">
    <source>
        <dbReference type="EMBL" id="GBG26873.1"/>
    </source>
</evidence>
<feature type="transmembrane region" description="Helical" evidence="2">
    <location>
        <begin position="184"/>
        <end position="211"/>
    </location>
</feature>
<dbReference type="EMBL" id="BEYU01000025">
    <property type="protein sequence ID" value="GBG26873.1"/>
    <property type="molecule type" value="Genomic_DNA"/>
</dbReference>